<feature type="region of interest" description="Disordered" evidence="1">
    <location>
        <begin position="33"/>
        <end position="56"/>
    </location>
</feature>
<accession>A0A0K2TP11</accession>
<evidence type="ECO:0000256" key="1">
    <source>
        <dbReference type="SAM" id="MobiDB-lite"/>
    </source>
</evidence>
<feature type="compositionally biased region" description="Polar residues" evidence="1">
    <location>
        <begin position="43"/>
        <end position="55"/>
    </location>
</feature>
<name>A0A0K2TP11_LEPSM</name>
<protein>
    <submittedName>
        <fullName evidence="2">Uncharacterized protein</fullName>
    </submittedName>
</protein>
<dbReference type="EMBL" id="HACA01010363">
    <property type="protein sequence ID" value="CDW27724.1"/>
    <property type="molecule type" value="Transcribed_RNA"/>
</dbReference>
<evidence type="ECO:0000313" key="2">
    <source>
        <dbReference type="EMBL" id="CDW27724.1"/>
    </source>
</evidence>
<sequence>MIDDFPFAHSQELGVSKTTNYAVSMYENLKRKNDLLKRPTRSEGVNESSSDQSLKSMRAHVRDMGVEHEIVQRFIKKVGKRTL</sequence>
<dbReference type="AlphaFoldDB" id="A0A0K2TP11"/>
<organism evidence="2">
    <name type="scientific">Lepeophtheirus salmonis</name>
    <name type="common">Salmon louse</name>
    <name type="synonym">Caligus salmonis</name>
    <dbReference type="NCBI Taxonomy" id="72036"/>
    <lineage>
        <taxon>Eukaryota</taxon>
        <taxon>Metazoa</taxon>
        <taxon>Ecdysozoa</taxon>
        <taxon>Arthropoda</taxon>
        <taxon>Crustacea</taxon>
        <taxon>Multicrustacea</taxon>
        <taxon>Hexanauplia</taxon>
        <taxon>Copepoda</taxon>
        <taxon>Siphonostomatoida</taxon>
        <taxon>Caligidae</taxon>
        <taxon>Lepeophtheirus</taxon>
    </lineage>
</organism>
<reference evidence="2" key="1">
    <citation type="submission" date="2014-05" db="EMBL/GenBank/DDBJ databases">
        <authorList>
            <person name="Chronopoulou M."/>
        </authorList>
    </citation>
    <scope>NUCLEOTIDE SEQUENCE</scope>
    <source>
        <tissue evidence="2">Whole organism</tissue>
    </source>
</reference>
<proteinExistence type="predicted"/>